<protein>
    <submittedName>
        <fullName evidence="1">Uncharacterized protein</fullName>
    </submittedName>
</protein>
<accession>A0A0M1P2R8</accession>
<dbReference type="OrthoDB" id="10001299at2"/>
<comment type="caution">
    <text evidence="1">The sequence shown here is derived from an EMBL/GenBank/DDBJ whole genome shotgun (WGS) entry which is preliminary data.</text>
</comment>
<sequence>MLLEKRQRSPLTPDFYPGKLFVKSGVNSDRKQQPSAQRANDIELISSPLIDLINSKPKGSHP</sequence>
<gene>
    <name evidence="1" type="ORF">AM231_05650</name>
</gene>
<organism evidence="1 2">
    <name type="scientific">Paenibacillus solani</name>
    <dbReference type="NCBI Taxonomy" id="1705565"/>
    <lineage>
        <taxon>Bacteria</taxon>
        <taxon>Bacillati</taxon>
        <taxon>Bacillota</taxon>
        <taxon>Bacilli</taxon>
        <taxon>Bacillales</taxon>
        <taxon>Paenibacillaceae</taxon>
        <taxon>Paenibacillus</taxon>
    </lineage>
</organism>
<keyword evidence="2" id="KW-1185">Reference proteome</keyword>
<evidence type="ECO:0000313" key="2">
    <source>
        <dbReference type="Proteomes" id="UP000036932"/>
    </source>
</evidence>
<dbReference type="RefSeq" id="WP_054401636.1">
    <property type="nucleotide sequence ID" value="NZ_LIUT01000001.1"/>
</dbReference>
<reference evidence="2" key="1">
    <citation type="submission" date="2015-08" db="EMBL/GenBank/DDBJ databases">
        <title>Genome sequencing project for genomic taxonomy and phylogenomics of Bacillus-like bacteria.</title>
        <authorList>
            <person name="Liu B."/>
            <person name="Wang J."/>
            <person name="Zhu Y."/>
            <person name="Liu G."/>
            <person name="Chen Q."/>
            <person name="Chen Z."/>
            <person name="Lan J."/>
            <person name="Che J."/>
            <person name="Ge C."/>
            <person name="Shi H."/>
            <person name="Pan Z."/>
            <person name="Liu X."/>
        </authorList>
    </citation>
    <scope>NUCLEOTIDE SEQUENCE [LARGE SCALE GENOMIC DNA]</scope>
    <source>
        <strain evidence="2">FJAT-22460</strain>
    </source>
</reference>
<evidence type="ECO:0000313" key="1">
    <source>
        <dbReference type="EMBL" id="KOR88697.1"/>
    </source>
</evidence>
<dbReference type="Proteomes" id="UP000036932">
    <property type="component" value="Unassembled WGS sequence"/>
</dbReference>
<dbReference type="EMBL" id="LIUT01000001">
    <property type="protein sequence ID" value="KOR88697.1"/>
    <property type="molecule type" value="Genomic_DNA"/>
</dbReference>
<proteinExistence type="predicted"/>
<dbReference type="PATRIC" id="fig|1705565.3.peg.3025"/>
<name>A0A0M1P2R8_9BACL</name>
<dbReference type="AlphaFoldDB" id="A0A0M1P2R8"/>